<dbReference type="InterPro" id="IPR007919">
    <property type="entry name" value="UPF0220"/>
</dbReference>
<name>A0A9N9BGW5_9GLOM</name>
<evidence type="ECO:0000256" key="3">
    <source>
        <dbReference type="ARBA" id="ARBA00022692"/>
    </source>
</evidence>
<dbReference type="OrthoDB" id="268928at2759"/>
<keyword evidence="4" id="KW-1133">Transmembrane helix</keyword>
<keyword evidence="3" id="KW-0812">Transmembrane</keyword>
<evidence type="ECO:0000313" key="7">
    <source>
        <dbReference type="Proteomes" id="UP000789706"/>
    </source>
</evidence>
<dbReference type="GO" id="GO:0016020">
    <property type="term" value="C:membrane"/>
    <property type="evidence" value="ECO:0007669"/>
    <property type="project" value="UniProtKB-SubCell"/>
</dbReference>
<evidence type="ECO:0000313" key="6">
    <source>
        <dbReference type="EMBL" id="CAG8563575.1"/>
    </source>
</evidence>
<dbReference type="EMBL" id="CAJVPK010000983">
    <property type="protein sequence ID" value="CAG8563575.1"/>
    <property type="molecule type" value="Genomic_DNA"/>
</dbReference>
<comment type="caution">
    <text evidence="6">The sequence shown here is derived from an EMBL/GenBank/DDBJ whole genome shotgun (WGS) entry which is preliminary data.</text>
</comment>
<comment type="similarity">
    <text evidence="2">Belongs to the UPF0220 family.</text>
</comment>
<sequence length="80" mass="9228">MSYYPRLDENEHCRICLIPISQLSQLVEKKRDVGIYAAGWWFFIDAVVLSATKQDLPQDSPVINFEDWLCGIFSTLGMIM</sequence>
<dbReference type="Pfam" id="PF05255">
    <property type="entry name" value="UPF0220"/>
    <property type="match status" value="1"/>
</dbReference>
<reference evidence="6" key="1">
    <citation type="submission" date="2021-06" db="EMBL/GenBank/DDBJ databases">
        <authorList>
            <person name="Kallberg Y."/>
            <person name="Tangrot J."/>
            <person name="Rosling A."/>
        </authorList>
    </citation>
    <scope>NUCLEOTIDE SEQUENCE</scope>
    <source>
        <strain evidence="6">AZ414A</strain>
    </source>
</reference>
<accession>A0A9N9BGW5</accession>
<comment type="subcellular location">
    <subcellularLocation>
        <location evidence="1">Membrane</location>
        <topology evidence="1">Multi-pass membrane protein</topology>
    </subcellularLocation>
</comment>
<gene>
    <name evidence="6" type="ORF">DEBURN_LOCUS7712</name>
</gene>
<evidence type="ECO:0000256" key="2">
    <source>
        <dbReference type="ARBA" id="ARBA00005335"/>
    </source>
</evidence>
<dbReference type="AlphaFoldDB" id="A0A9N9BGW5"/>
<protein>
    <submittedName>
        <fullName evidence="6">9952_t:CDS:1</fullName>
    </submittedName>
</protein>
<dbReference type="Proteomes" id="UP000789706">
    <property type="component" value="Unassembled WGS sequence"/>
</dbReference>
<evidence type="ECO:0000256" key="1">
    <source>
        <dbReference type="ARBA" id="ARBA00004141"/>
    </source>
</evidence>
<proteinExistence type="inferred from homology"/>
<organism evidence="6 7">
    <name type="scientific">Diversispora eburnea</name>
    <dbReference type="NCBI Taxonomy" id="1213867"/>
    <lineage>
        <taxon>Eukaryota</taxon>
        <taxon>Fungi</taxon>
        <taxon>Fungi incertae sedis</taxon>
        <taxon>Mucoromycota</taxon>
        <taxon>Glomeromycotina</taxon>
        <taxon>Glomeromycetes</taxon>
        <taxon>Diversisporales</taxon>
        <taxon>Diversisporaceae</taxon>
        <taxon>Diversispora</taxon>
    </lineage>
</organism>
<evidence type="ECO:0000256" key="5">
    <source>
        <dbReference type="ARBA" id="ARBA00023136"/>
    </source>
</evidence>
<keyword evidence="5" id="KW-0472">Membrane</keyword>
<keyword evidence="7" id="KW-1185">Reference proteome</keyword>
<evidence type="ECO:0000256" key="4">
    <source>
        <dbReference type="ARBA" id="ARBA00022989"/>
    </source>
</evidence>